<keyword evidence="3" id="KW-0472">Membrane</keyword>
<feature type="transmembrane region" description="Helical" evidence="3">
    <location>
        <begin position="6"/>
        <end position="27"/>
    </location>
</feature>
<name>A0ABY1NIX6_9HYPH</name>
<evidence type="ECO:0000256" key="3">
    <source>
        <dbReference type="SAM" id="Phobius"/>
    </source>
</evidence>
<evidence type="ECO:0000256" key="2">
    <source>
        <dbReference type="SAM" id="MobiDB-lite"/>
    </source>
</evidence>
<feature type="compositionally biased region" description="Basic residues" evidence="2">
    <location>
        <begin position="338"/>
        <end position="348"/>
    </location>
</feature>
<proteinExistence type="predicted"/>
<sequence length="447" mass="48955">MIEAAMFVALGFCTAGLICLAILPAFYRRAARLTEEALKATTPSSYSEVRAAQDQIRARHAIELRRVERLLEKEREKAARFQTDATRLQTDMDALQKEAKQQYADFKQQLADKKSDAKAVDLLSDEVKTLQQKLADAEKALADNWAKSSAEDDQGKSEQEEIETAEAGWLPATDTMSLATITALEAEVSTLKSKLSKYEPLAAAEFENDRDKQARTQLADLEAQIVDIEAKYVAAQAEVTRLSIMLEASPASDQENETDLAKKVKSLADHNAHYQAEIDRQKRELTRRIEQQKRLQADLENASGLKELRQEFQGLVTLIQSGSKASTATKKVPDTKKGAKAPAKRPRKAAVEDNTDGVVPSEETDAHPTKEGLPSGKQDAKPATAKSSDIASAAEALVSRIVASSRSKEDKSSSDDGDTAQAPKRRTGKSTPRRKTKASSQSKKDVA</sequence>
<keyword evidence="3" id="KW-0812">Transmembrane</keyword>
<gene>
    <name evidence="4" type="ORF">SAMN06265374_1275</name>
</gene>
<accession>A0ABY1NIX6</accession>
<protein>
    <submittedName>
        <fullName evidence="4">Uncharacterized protein</fullName>
    </submittedName>
</protein>
<reference evidence="4 5" key="1">
    <citation type="submission" date="2017-05" db="EMBL/GenBank/DDBJ databases">
        <authorList>
            <person name="Varghese N."/>
            <person name="Submissions S."/>
        </authorList>
    </citation>
    <scope>NUCLEOTIDE SEQUENCE [LARGE SCALE GENOMIC DNA]</scope>
    <source>
        <strain evidence="4 5">DSM 15949</strain>
    </source>
</reference>
<evidence type="ECO:0000256" key="1">
    <source>
        <dbReference type="SAM" id="Coils"/>
    </source>
</evidence>
<organism evidence="4 5">
    <name type="scientific">Roseibium denhamense</name>
    <dbReference type="NCBI Taxonomy" id="76305"/>
    <lineage>
        <taxon>Bacteria</taxon>
        <taxon>Pseudomonadati</taxon>
        <taxon>Pseudomonadota</taxon>
        <taxon>Alphaproteobacteria</taxon>
        <taxon>Hyphomicrobiales</taxon>
        <taxon>Stappiaceae</taxon>
        <taxon>Roseibium</taxon>
    </lineage>
</organism>
<evidence type="ECO:0000313" key="5">
    <source>
        <dbReference type="Proteomes" id="UP001157914"/>
    </source>
</evidence>
<evidence type="ECO:0000313" key="4">
    <source>
        <dbReference type="EMBL" id="SMP11008.1"/>
    </source>
</evidence>
<feature type="coiled-coil region" evidence="1">
    <location>
        <begin position="57"/>
        <end position="140"/>
    </location>
</feature>
<keyword evidence="5" id="KW-1185">Reference proteome</keyword>
<keyword evidence="3" id="KW-1133">Transmembrane helix</keyword>
<comment type="caution">
    <text evidence="4">The sequence shown here is derived from an EMBL/GenBank/DDBJ whole genome shotgun (WGS) entry which is preliminary data.</text>
</comment>
<feature type="region of interest" description="Disordered" evidence="2">
    <location>
        <begin position="323"/>
        <end position="447"/>
    </location>
</feature>
<keyword evidence="1" id="KW-0175">Coiled coil</keyword>
<dbReference type="Proteomes" id="UP001157914">
    <property type="component" value="Unassembled WGS sequence"/>
</dbReference>
<feature type="coiled-coil region" evidence="1">
    <location>
        <begin position="264"/>
        <end position="302"/>
    </location>
</feature>
<feature type="compositionally biased region" description="Basic residues" evidence="2">
    <location>
        <begin position="423"/>
        <end position="437"/>
    </location>
</feature>
<dbReference type="EMBL" id="FXTT01000001">
    <property type="protein sequence ID" value="SMP11008.1"/>
    <property type="molecule type" value="Genomic_DNA"/>
</dbReference>
<dbReference type="RefSeq" id="WP_208997157.1">
    <property type="nucleotide sequence ID" value="NZ_BAAAEA010000001.1"/>
</dbReference>
<feature type="coiled-coil region" evidence="1">
    <location>
        <begin position="204"/>
        <end position="238"/>
    </location>
</feature>